<dbReference type="EMBL" id="CAJNRE010010594">
    <property type="protein sequence ID" value="CAF2093849.1"/>
    <property type="molecule type" value="Genomic_DNA"/>
</dbReference>
<reference evidence="13" key="1">
    <citation type="submission" date="2021-02" db="EMBL/GenBank/DDBJ databases">
        <authorList>
            <person name="Nowell W R."/>
        </authorList>
    </citation>
    <scope>NUCLEOTIDE SEQUENCE</scope>
</reference>
<dbReference type="InterPro" id="IPR056850">
    <property type="entry name" value="ARM_UBP34_24_USP9X_Y"/>
</dbReference>
<dbReference type="GO" id="GO:0005886">
    <property type="term" value="C:plasma membrane"/>
    <property type="evidence" value="ECO:0007669"/>
    <property type="project" value="TreeGrafter"/>
</dbReference>
<dbReference type="Pfam" id="PF25010">
    <property type="entry name" value="ARM_UBP24_USP9X-Y"/>
    <property type="match status" value="1"/>
</dbReference>
<dbReference type="Gene3D" id="3.30.40.10">
    <property type="entry name" value="Zinc/RING finger domain, C3HC4 (zinc finger)"/>
    <property type="match status" value="1"/>
</dbReference>
<dbReference type="GO" id="GO:0005737">
    <property type="term" value="C:cytoplasm"/>
    <property type="evidence" value="ECO:0007669"/>
    <property type="project" value="TreeGrafter"/>
</dbReference>
<dbReference type="SMART" id="SM00184">
    <property type="entry name" value="RING"/>
    <property type="match status" value="1"/>
</dbReference>
<feature type="domain" description="RING-type" evidence="12">
    <location>
        <begin position="911"/>
        <end position="946"/>
    </location>
</feature>
<evidence type="ECO:0000313" key="13">
    <source>
        <dbReference type="EMBL" id="CAF2093849.1"/>
    </source>
</evidence>
<evidence type="ECO:0000256" key="10">
    <source>
        <dbReference type="PROSITE-ProRule" id="PRU00175"/>
    </source>
</evidence>
<dbReference type="InterPro" id="IPR013083">
    <property type="entry name" value="Znf_RING/FYVE/PHD"/>
</dbReference>
<evidence type="ECO:0000256" key="8">
    <source>
        <dbReference type="ARBA" id="ARBA00022807"/>
    </source>
</evidence>
<dbReference type="PANTHER" id="PTHR14879:SF15">
    <property type="entry name" value="E3 UBIQUITIN-PROTEIN LIGASE RIFIFYLIN-LIKE PROTEIN"/>
    <property type="match status" value="1"/>
</dbReference>
<keyword evidence="4" id="KW-0645">Protease</keyword>
<dbReference type="FunFam" id="3.30.40.10:FF:000110">
    <property type="entry name" value="E3 ubiquitin-protein ligase RNF34 isoform X1"/>
    <property type="match status" value="1"/>
</dbReference>
<feature type="domain" description="UBA" evidence="11">
    <location>
        <begin position="41"/>
        <end position="82"/>
    </location>
</feature>
<dbReference type="GO" id="GO:0061630">
    <property type="term" value="F:ubiquitin protein ligase activity"/>
    <property type="evidence" value="ECO:0007669"/>
    <property type="project" value="TreeGrafter"/>
</dbReference>
<protein>
    <recommendedName>
        <fullName evidence="3">ubiquitinyl hydrolase 1</fullName>
        <ecNumber evidence="3">3.4.19.12</ecNumber>
    </recommendedName>
</protein>
<keyword evidence="6" id="KW-0833">Ubl conjugation pathway</keyword>
<dbReference type="InterPro" id="IPR009060">
    <property type="entry name" value="UBA-like_sf"/>
</dbReference>
<dbReference type="GO" id="GO:1902042">
    <property type="term" value="P:negative regulation of extrinsic apoptotic signaling pathway via death domain receptors"/>
    <property type="evidence" value="ECO:0007669"/>
    <property type="project" value="TreeGrafter"/>
</dbReference>
<comment type="caution">
    <text evidence="13">The sequence shown here is derived from an EMBL/GenBank/DDBJ whole genome shotgun (WGS) entry which is preliminary data.</text>
</comment>
<dbReference type="InterPro" id="IPR051728">
    <property type="entry name" value="RING-FYVE_E3_ubiquitin-ligase"/>
</dbReference>
<evidence type="ECO:0000256" key="3">
    <source>
        <dbReference type="ARBA" id="ARBA00012759"/>
    </source>
</evidence>
<organism evidence="13 14">
    <name type="scientific">Rotaria magnacalcarata</name>
    <dbReference type="NCBI Taxonomy" id="392030"/>
    <lineage>
        <taxon>Eukaryota</taxon>
        <taxon>Metazoa</taxon>
        <taxon>Spiralia</taxon>
        <taxon>Gnathifera</taxon>
        <taxon>Rotifera</taxon>
        <taxon>Eurotatoria</taxon>
        <taxon>Bdelloidea</taxon>
        <taxon>Philodinida</taxon>
        <taxon>Philodinidae</taxon>
        <taxon>Rotaria</taxon>
    </lineage>
</organism>
<keyword evidence="7" id="KW-0378">Hydrolase</keyword>
<accession>A0A816T1M7</accession>
<comment type="similarity">
    <text evidence="2">Belongs to the peptidase C19 family.</text>
</comment>
<evidence type="ECO:0000256" key="9">
    <source>
        <dbReference type="ARBA" id="ARBA00022833"/>
    </source>
</evidence>
<dbReference type="PANTHER" id="PTHR14879">
    <property type="entry name" value="CASPASE REGULATOR, RING FINGER DOMAIN-CONTAINING"/>
    <property type="match status" value="1"/>
</dbReference>
<evidence type="ECO:0000256" key="1">
    <source>
        <dbReference type="ARBA" id="ARBA00000707"/>
    </source>
</evidence>
<dbReference type="Proteomes" id="UP000663824">
    <property type="component" value="Unassembled WGS sequence"/>
</dbReference>
<dbReference type="PROSITE" id="PS50089">
    <property type="entry name" value="ZF_RING_2"/>
    <property type="match status" value="1"/>
</dbReference>
<dbReference type="GO" id="GO:0043161">
    <property type="term" value="P:proteasome-mediated ubiquitin-dependent protein catabolic process"/>
    <property type="evidence" value="ECO:0007669"/>
    <property type="project" value="TreeGrafter"/>
</dbReference>
<name>A0A816T1M7_9BILA</name>
<gene>
    <name evidence="13" type="ORF">MBJ925_LOCUS21095</name>
</gene>
<dbReference type="InterPro" id="IPR001841">
    <property type="entry name" value="Znf_RING"/>
</dbReference>
<dbReference type="CDD" id="cd16500">
    <property type="entry name" value="RING-HC_CARP"/>
    <property type="match status" value="1"/>
</dbReference>
<dbReference type="PROSITE" id="PS50030">
    <property type="entry name" value="UBA"/>
    <property type="match status" value="1"/>
</dbReference>
<evidence type="ECO:0000256" key="4">
    <source>
        <dbReference type="ARBA" id="ARBA00022670"/>
    </source>
</evidence>
<evidence type="ECO:0000256" key="2">
    <source>
        <dbReference type="ARBA" id="ARBA00009085"/>
    </source>
</evidence>
<dbReference type="Pfam" id="PF22968">
    <property type="entry name" value="RNF34L-like_3rd"/>
    <property type="match status" value="1"/>
</dbReference>
<evidence type="ECO:0000313" key="14">
    <source>
        <dbReference type="Proteomes" id="UP000663824"/>
    </source>
</evidence>
<dbReference type="GO" id="GO:0070936">
    <property type="term" value="P:protein K48-linked ubiquitination"/>
    <property type="evidence" value="ECO:0007669"/>
    <property type="project" value="TreeGrafter"/>
</dbReference>
<dbReference type="SUPFAM" id="SSF46934">
    <property type="entry name" value="UBA-like"/>
    <property type="match status" value="1"/>
</dbReference>
<keyword evidence="5 10" id="KW-0863">Zinc-finger</keyword>
<evidence type="ECO:0000256" key="6">
    <source>
        <dbReference type="ARBA" id="ARBA00022786"/>
    </source>
</evidence>
<keyword evidence="9" id="KW-0862">Zinc</keyword>
<dbReference type="SUPFAM" id="SSF48371">
    <property type="entry name" value="ARM repeat"/>
    <property type="match status" value="1"/>
</dbReference>
<dbReference type="Pfam" id="PF13920">
    <property type="entry name" value="zf-C3HC4_3"/>
    <property type="match status" value="1"/>
</dbReference>
<comment type="catalytic activity">
    <reaction evidence="1">
        <text>Thiol-dependent hydrolysis of ester, thioester, amide, peptide and isopeptide bonds formed by the C-terminal Gly of ubiquitin (a 76-residue protein attached to proteins as an intracellular targeting signal).</text>
        <dbReference type="EC" id="3.4.19.12"/>
    </reaction>
</comment>
<dbReference type="Gene3D" id="1.10.8.10">
    <property type="entry name" value="DNA helicase RuvA subunit, C-terminal domain"/>
    <property type="match status" value="1"/>
</dbReference>
<dbReference type="AlphaFoldDB" id="A0A816T1M7"/>
<sequence>MRGISGIKIYAASCHLCRIISQRFLFISILLTVLSASTNLSNMEENMEILENMGFIDRELNHQALTQTGNDIGEAIVFLAGSVFFNDDFITPNEQRPTSIFTGSLTADQIEQQQNITLDKTSNNSSNELSMETSNTFTTNAFLNLENRVYRDRWFIPLKREENLGRCLLSATRLAIDGIADQDEHCKKFMEILIPAAFQKLQCSDRVNSWPATVQFGVFDMMQLLVDLIAARLAYSPVPTQLLETLAILFDHDSVFQQKNKNRSYDGSHYDEQLGERLLAKSSLSSFSDSNKNEQYGWLREIINRFVLKDGIQHLKRQFKSEQPLTALEYNALLSPFAQCIDYLFIDKYQQLFSEHTEEALNYVKNLKEEDFKTESASSIFELLTTLRKISSVVWENRVAQMEELHFDILLKMVTLSNFNAKMNSLKELSKMIENRRSIPRDIVSKWIIEHSILSKVLEGDIDQIQYVEKVRTLVDFIAPNILKEDIEMIWKMQHGRSLATVDHLLSLIASAATKFNLEQLNYLIGFIDNSWKTETIHIKEKLIELLGAIGRGCQEDSAARVLEVLWDMAHEDRLNRSMLEHLLHCHLRVFSEGRSSYYALKRDYCLKCMTDLQRNQGWLVSAIKYLYELLLHNPTNTFKSSEPDLISLLVNNHDIISALIQSLSTCQLDVWNKTNGHVTIEKSMDDRFTYEESAKSHLDLLSLLLKKGHLYLILKRGEELWDILIANEKASSLDHELGVNWFITCVDDFSRDSKLALFEKRVSKLDLINLSPKGFQCYKLYFARYNLERYRRTNSSSNDSNVSTLSNTSSSNINSSCVNEHSEPIAPIEGASPRINYACMTLNDISTLESIDDLTTQQLHQILVHNYVSIAGCVEKSELISKVKLLYHDEKQKKESNTKIAKEGPNENLCKVCLDANIDCVVLNCGHLCTCIRCGEQLSNCPICRCAITRVVRVFKS</sequence>
<dbReference type="EC" id="3.4.19.12" evidence="3"/>
<dbReference type="GO" id="GO:0008270">
    <property type="term" value="F:zinc ion binding"/>
    <property type="evidence" value="ECO:0007669"/>
    <property type="project" value="UniProtKB-KW"/>
</dbReference>
<evidence type="ECO:0000259" key="12">
    <source>
        <dbReference type="PROSITE" id="PS50089"/>
    </source>
</evidence>
<dbReference type="InterPro" id="IPR016024">
    <property type="entry name" value="ARM-type_fold"/>
</dbReference>
<evidence type="ECO:0000256" key="7">
    <source>
        <dbReference type="ARBA" id="ARBA00022801"/>
    </source>
</evidence>
<evidence type="ECO:0000259" key="11">
    <source>
        <dbReference type="PROSITE" id="PS50030"/>
    </source>
</evidence>
<keyword evidence="8" id="KW-0788">Thiol protease</keyword>
<keyword evidence="5 10" id="KW-0479">Metal-binding</keyword>
<dbReference type="InterPro" id="IPR015940">
    <property type="entry name" value="UBA"/>
</dbReference>
<dbReference type="GO" id="GO:0004843">
    <property type="term" value="F:cysteine-type deubiquitinase activity"/>
    <property type="evidence" value="ECO:0007669"/>
    <property type="project" value="UniProtKB-EC"/>
</dbReference>
<proteinExistence type="inferred from homology"/>
<dbReference type="InterPro" id="IPR055111">
    <property type="entry name" value="RNF34_RFFL_HeH"/>
</dbReference>
<evidence type="ECO:0000256" key="5">
    <source>
        <dbReference type="ARBA" id="ARBA00022771"/>
    </source>
</evidence>